<evidence type="ECO:0000256" key="5">
    <source>
        <dbReference type="ARBA" id="ARBA00022801"/>
    </source>
</evidence>
<keyword evidence="6 13" id="KW-0862">Zinc</keyword>
<dbReference type="FunFam" id="3.40.50.300:FF:000050">
    <property type="entry name" value="DNA repair protein RadA"/>
    <property type="match status" value="1"/>
</dbReference>
<comment type="similarity">
    <text evidence="11 13">Belongs to the RecA family. RadA subfamily.</text>
</comment>
<sequence length="454" mass="49702">MRKNKTFFVCQECGYTSVRWMGKCPACGSWNSMVEEKDQPVTEVRTSQVDVRPISMWEVESKDRFTTGFKNLDEALGGGLVAGQVILIAGEPGIGKSTLLLQVSDRFSRLYGKVLYVSGEESGPQISLRGQRIGVKSDQLLVLSETHLETVLKVMEELSPKMVVVDSVQTLHSQELESSAGSVSQVRECSFRLAEWCKAREIPLFLVGQVNKEGMIAGPKVLEHLVDTVLYFEGERYSFHRVIKVVKNRFGSAGELAVFKMSSIGLEEVPDPSAFFLEGKVRAPGSVIFPSTEGSKPVLLEVQALTIDALYTTPQRRTQGFDPNRLSLILAILEKEAKVFTRDKDVFINVVGGMQVKEPAGDLAVALAVVSSVKGKVLPDLLVFGELGLAGEVRGVHLPELRLKEGAKFGINTAIVPKGCYLEIDGMQILPVSHIREAIEYILENHHEGAVGGG</sequence>
<feature type="short sequence motif" description="RadA KNRFG motif" evidence="11">
    <location>
        <begin position="247"/>
        <end position="251"/>
    </location>
</feature>
<dbReference type="STRING" id="638303.Thal_0154"/>
<dbReference type="Pfam" id="PF13481">
    <property type="entry name" value="AAA_25"/>
    <property type="match status" value="1"/>
</dbReference>
<dbReference type="Pfam" id="PF18073">
    <property type="entry name" value="Zn_ribbon_LapB"/>
    <property type="match status" value="1"/>
</dbReference>
<dbReference type="GO" id="GO:0005829">
    <property type="term" value="C:cytosol"/>
    <property type="evidence" value="ECO:0007669"/>
    <property type="project" value="TreeGrafter"/>
</dbReference>
<dbReference type="HAMAP" id="MF_01498">
    <property type="entry name" value="RadA_bact"/>
    <property type="match status" value="1"/>
</dbReference>
<evidence type="ECO:0000256" key="4">
    <source>
        <dbReference type="ARBA" id="ARBA00022771"/>
    </source>
</evidence>
<dbReference type="InterPro" id="IPR014721">
    <property type="entry name" value="Ribsml_uS5_D2-typ_fold_subgr"/>
</dbReference>
<dbReference type="GO" id="GO:0008270">
    <property type="term" value="F:zinc ion binding"/>
    <property type="evidence" value="ECO:0007669"/>
    <property type="project" value="UniProtKB-KW"/>
</dbReference>
<dbReference type="PANTHER" id="PTHR32472">
    <property type="entry name" value="DNA REPAIR PROTEIN RADA"/>
    <property type="match status" value="1"/>
</dbReference>
<dbReference type="InterPro" id="IPR041166">
    <property type="entry name" value="Rubredoxin_2"/>
</dbReference>
<feature type="region of interest" description="Lon-protease-like" evidence="11">
    <location>
        <begin position="345"/>
        <end position="454"/>
    </location>
</feature>
<protein>
    <recommendedName>
        <fullName evidence="11 12">DNA repair protein RadA</fullName>
    </recommendedName>
</protein>
<evidence type="ECO:0000256" key="11">
    <source>
        <dbReference type="HAMAP-Rule" id="MF_01498"/>
    </source>
</evidence>
<reference evidence="16" key="1">
    <citation type="journal article" date="2010" name="Stand. Genomic Sci.">
        <title>Complete genome sequence of Thermocrinis albus type strain (HI 11/12T).</title>
        <authorList>
            <person name="Wirth R."/>
            <person name="Sikorski J."/>
            <person name="Brambilla E."/>
            <person name="Misra M."/>
            <person name="Lapidus A."/>
            <person name="Copeland A."/>
            <person name="Nolan M."/>
            <person name="Lucas S."/>
            <person name="Chen F."/>
            <person name="Tice H."/>
            <person name="Cheng J.F."/>
            <person name="Han C."/>
            <person name="Detter J.C."/>
            <person name="Tapia R."/>
            <person name="Bruce D."/>
            <person name="Goodwin L."/>
            <person name="Pitluck S."/>
            <person name="Pati A."/>
            <person name="Anderson I."/>
            <person name="Ivanova N."/>
            <person name="Mavromatis K."/>
            <person name="Mikhailova N."/>
            <person name="Chen A."/>
            <person name="Palaniappan K."/>
            <person name="Bilek Y."/>
            <person name="Hader T."/>
            <person name="Land M."/>
            <person name="Hauser L."/>
            <person name="Chang Y.J."/>
            <person name="Jeffries C.D."/>
            <person name="Tindall B.J."/>
            <person name="Rohde M."/>
            <person name="Goker M."/>
            <person name="Bristow J."/>
            <person name="Eisen J.A."/>
            <person name="Markowitz V."/>
            <person name="Hugenholtz P."/>
            <person name="Kyrpides N.C."/>
            <person name="Klenk H.P."/>
        </authorList>
    </citation>
    <scope>NUCLEOTIDE SEQUENCE [LARGE SCALE GENOMIC DNA]</scope>
    <source>
        <strain evidence="16">DSM 14484 / JCM 11386 / HI 11/12</strain>
    </source>
</reference>
<dbReference type="PANTHER" id="PTHR32472:SF10">
    <property type="entry name" value="DNA REPAIR PROTEIN RADA-LIKE PROTEIN"/>
    <property type="match status" value="1"/>
</dbReference>
<comment type="domain">
    <text evidence="11">The middle region has homology to RecA with ATPase motifs including the RadA KNRFG motif, while the C-terminus is homologous to Lon protease.</text>
</comment>
<evidence type="ECO:0000256" key="3">
    <source>
        <dbReference type="ARBA" id="ARBA00022763"/>
    </source>
</evidence>
<evidence type="ECO:0000256" key="8">
    <source>
        <dbReference type="ARBA" id="ARBA00023016"/>
    </source>
</evidence>
<keyword evidence="1 11" id="KW-0479">Metal-binding</keyword>
<dbReference type="GO" id="GO:0005524">
    <property type="term" value="F:ATP binding"/>
    <property type="evidence" value="ECO:0007669"/>
    <property type="project" value="UniProtKB-UniRule"/>
</dbReference>
<keyword evidence="3 11" id="KW-0227">DNA damage</keyword>
<keyword evidence="16" id="KW-1185">Reference proteome</keyword>
<dbReference type="InterPro" id="IPR003593">
    <property type="entry name" value="AAA+_ATPase"/>
</dbReference>
<dbReference type="GO" id="GO:0000725">
    <property type="term" value="P:recombinational repair"/>
    <property type="evidence" value="ECO:0007669"/>
    <property type="project" value="UniProtKB-UniRule"/>
</dbReference>
<dbReference type="RefSeq" id="WP_012991197.1">
    <property type="nucleotide sequence ID" value="NC_013894.1"/>
</dbReference>
<evidence type="ECO:0000313" key="16">
    <source>
        <dbReference type="Proteomes" id="UP000002043"/>
    </source>
</evidence>
<dbReference type="SMART" id="SM00382">
    <property type="entry name" value="AAA"/>
    <property type="match status" value="1"/>
</dbReference>
<evidence type="ECO:0000259" key="14">
    <source>
        <dbReference type="PROSITE" id="PS50162"/>
    </source>
</evidence>
<dbReference type="SUPFAM" id="SSF52540">
    <property type="entry name" value="P-loop containing nucleoside triphosphate hydrolases"/>
    <property type="match status" value="1"/>
</dbReference>
<proteinExistence type="inferred from homology"/>
<keyword evidence="9 11" id="KW-0238">DNA-binding</keyword>
<dbReference type="NCBIfam" id="TIGR00416">
    <property type="entry name" value="sms"/>
    <property type="match status" value="1"/>
</dbReference>
<keyword evidence="5" id="KW-0378">Hydrolase</keyword>
<evidence type="ECO:0000256" key="2">
    <source>
        <dbReference type="ARBA" id="ARBA00022741"/>
    </source>
</evidence>
<dbReference type="InterPro" id="IPR027417">
    <property type="entry name" value="P-loop_NTPase"/>
</dbReference>
<keyword evidence="10 11" id="KW-0234">DNA repair</keyword>
<name>D3SNQ3_THEAH</name>
<evidence type="ECO:0000256" key="12">
    <source>
        <dbReference type="NCBIfam" id="TIGR00416"/>
    </source>
</evidence>
<dbReference type="CDD" id="cd01121">
    <property type="entry name" value="RadA_SMS_N"/>
    <property type="match status" value="1"/>
</dbReference>
<dbReference type="Gene3D" id="3.40.50.300">
    <property type="entry name" value="P-loop containing nucleotide triphosphate hydrolases"/>
    <property type="match status" value="1"/>
</dbReference>
<keyword evidence="7 11" id="KW-0067">ATP-binding</keyword>
<keyword evidence="2 11" id="KW-0547">Nucleotide-binding</keyword>
<organism evidence="15 16">
    <name type="scientific">Thermocrinis albus (strain DSM 14484 / JCM 11386 / HI 11/12)</name>
    <dbReference type="NCBI Taxonomy" id="638303"/>
    <lineage>
        <taxon>Bacteria</taxon>
        <taxon>Pseudomonadati</taxon>
        <taxon>Aquificota</taxon>
        <taxon>Aquificia</taxon>
        <taxon>Aquificales</taxon>
        <taxon>Aquificaceae</taxon>
        <taxon>Thermocrinis</taxon>
    </lineage>
</organism>
<keyword evidence="8 11" id="KW-0346">Stress response</keyword>
<dbReference type="GO" id="GO:0140664">
    <property type="term" value="F:ATP-dependent DNA damage sensor activity"/>
    <property type="evidence" value="ECO:0007669"/>
    <property type="project" value="InterPro"/>
</dbReference>
<comment type="function">
    <text evidence="13">DNA-dependent ATPase involved in processing of recombination intermediates, plays a role in repairing DNA breaks. Stimulates the branch migration of RecA-mediated strand transfer reactions, allowing the 3' invading strand to extend heteroduplex DNA faster. Binds ssDNA in the presence of ADP but not other nucleotides, has ATPase activity that is stimulated by ssDNA and various branched DNA structures, but inhibited by SSB. Does not have RecA's homology-searching function.</text>
</comment>
<dbReference type="EMBL" id="CP001931">
    <property type="protein sequence ID" value="ADC88790.1"/>
    <property type="molecule type" value="Genomic_DNA"/>
</dbReference>
<accession>D3SNQ3</accession>
<dbReference type="GO" id="GO:0003684">
    <property type="term" value="F:damaged DNA binding"/>
    <property type="evidence" value="ECO:0007669"/>
    <property type="project" value="InterPro"/>
</dbReference>
<evidence type="ECO:0000256" key="10">
    <source>
        <dbReference type="ARBA" id="ARBA00023204"/>
    </source>
</evidence>
<dbReference type="InterPro" id="IPR020568">
    <property type="entry name" value="Ribosomal_Su5_D2-typ_SF"/>
</dbReference>
<dbReference type="PROSITE" id="PS50162">
    <property type="entry name" value="RECA_2"/>
    <property type="match status" value="1"/>
</dbReference>
<dbReference type="eggNOG" id="COG1066">
    <property type="taxonomic scope" value="Bacteria"/>
</dbReference>
<dbReference type="SUPFAM" id="SSF54211">
    <property type="entry name" value="Ribosomal protein S5 domain 2-like"/>
    <property type="match status" value="1"/>
</dbReference>
<dbReference type="MEROPS" id="S16.A04"/>
<dbReference type="HOGENOM" id="CLU_018264_0_1_0"/>
<dbReference type="Gene3D" id="3.30.230.10">
    <property type="match status" value="1"/>
</dbReference>
<evidence type="ECO:0000256" key="9">
    <source>
        <dbReference type="ARBA" id="ARBA00023125"/>
    </source>
</evidence>
<dbReference type="Proteomes" id="UP000002043">
    <property type="component" value="Chromosome"/>
</dbReference>
<feature type="domain" description="RecA family profile 1" evidence="14">
    <location>
        <begin position="61"/>
        <end position="210"/>
    </location>
</feature>
<evidence type="ECO:0000256" key="7">
    <source>
        <dbReference type="ARBA" id="ARBA00022840"/>
    </source>
</evidence>
<keyword evidence="4 13" id="KW-0863">Zinc-finger</keyword>
<dbReference type="InterPro" id="IPR004504">
    <property type="entry name" value="DNA_repair_RadA"/>
</dbReference>
<dbReference type="KEGG" id="tal:Thal_0154"/>
<comment type="function">
    <text evidence="11">Plays a role in repairing double-strand DNA breaks, probably involving stabilizing or processing branched DNA or blocked replication forks.</text>
</comment>
<evidence type="ECO:0000313" key="15">
    <source>
        <dbReference type="EMBL" id="ADC88790.1"/>
    </source>
</evidence>
<evidence type="ECO:0000256" key="6">
    <source>
        <dbReference type="ARBA" id="ARBA00022833"/>
    </source>
</evidence>
<evidence type="ECO:0000256" key="1">
    <source>
        <dbReference type="ARBA" id="ARBA00022723"/>
    </source>
</evidence>
<dbReference type="PRINTS" id="PR01874">
    <property type="entry name" value="DNAREPAIRADA"/>
</dbReference>
<feature type="binding site" evidence="11">
    <location>
        <begin position="90"/>
        <end position="97"/>
    </location>
    <ligand>
        <name>ATP</name>
        <dbReference type="ChEBI" id="CHEBI:30616"/>
    </ligand>
</feature>
<evidence type="ECO:0000256" key="13">
    <source>
        <dbReference type="RuleBase" id="RU003555"/>
    </source>
</evidence>
<gene>
    <name evidence="11" type="primary">radA</name>
    <name evidence="15" type="ordered locus">Thal_0154</name>
</gene>
<dbReference type="GO" id="GO:0016787">
    <property type="term" value="F:hydrolase activity"/>
    <property type="evidence" value="ECO:0007669"/>
    <property type="project" value="UniProtKB-KW"/>
</dbReference>
<dbReference type="OrthoDB" id="9803906at2"/>
<dbReference type="AlphaFoldDB" id="D3SNQ3"/>
<dbReference type="InterPro" id="IPR020588">
    <property type="entry name" value="RecA_ATP-bd"/>
</dbReference>